<geneLocation type="mitochondrion" evidence="8"/>
<dbReference type="Proteomes" id="UP000290189">
    <property type="component" value="Unassembled WGS sequence"/>
</dbReference>
<dbReference type="Pfam" id="PF10639">
    <property type="entry name" value="TMEM234"/>
    <property type="match status" value="1"/>
</dbReference>
<evidence type="ECO:0000313" key="8">
    <source>
        <dbReference type="EMBL" id="SPR01172.1"/>
    </source>
</evidence>
<keyword evidence="8" id="KW-0496">Mitochondrion</keyword>
<evidence type="ECO:0000256" key="2">
    <source>
        <dbReference type="ARBA" id="ARBA00005977"/>
    </source>
</evidence>
<evidence type="ECO:0000313" key="7">
    <source>
        <dbReference type="EMBL" id="CEP00865.1"/>
    </source>
</evidence>
<feature type="transmembrane region" description="Helical" evidence="6">
    <location>
        <begin position="156"/>
        <end position="177"/>
    </location>
</feature>
<organism evidence="7 9">
    <name type="scientific">Plasmodiophora brassicae</name>
    <name type="common">Clubroot disease agent</name>
    <dbReference type="NCBI Taxonomy" id="37360"/>
    <lineage>
        <taxon>Eukaryota</taxon>
        <taxon>Sar</taxon>
        <taxon>Rhizaria</taxon>
        <taxon>Endomyxa</taxon>
        <taxon>Phytomyxea</taxon>
        <taxon>Plasmodiophorida</taxon>
        <taxon>Plasmodiophoridae</taxon>
        <taxon>Plasmodiophora</taxon>
    </lineage>
</organism>
<dbReference type="OrthoDB" id="43458at2759"/>
<dbReference type="EMBL" id="OVEO01000016">
    <property type="protein sequence ID" value="SPR01172.1"/>
    <property type="molecule type" value="Genomic_DNA"/>
</dbReference>
<dbReference type="PANTHER" id="PTHR28668:SF1">
    <property type="entry name" value="TRANSMEMBRANE PROTEIN 234"/>
    <property type="match status" value="1"/>
</dbReference>
<reference evidence="8 10" key="2">
    <citation type="submission" date="2018-03" db="EMBL/GenBank/DDBJ databases">
        <authorList>
            <person name="Fogelqvist J."/>
        </authorList>
    </citation>
    <scope>NUCLEOTIDE SEQUENCE [LARGE SCALE GENOMIC DNA]</scope>
</reference>
<dbReference type="SUPFAM" id="SSF103481">
    <property type="entry name" value="Multidrug resistance efflux transporter EmrE"/>
    <property type="match status" value="1"/>
</dbReference>
<keyword evidence="3 6" id="KW-0812">Transmembrane</keyword>
<keyword evidence="9" id="KW-1185">Reference proteome</keyword>
<dbReference type="InterPro" id="IPR037185">
    <property type="entry name" value="EmrE-like"/>
</dbReference>
<gene>
    <name evidence="7" type="ORF">PBRA_008177</name>
    <name evidence="8" type="ORF">PLBR_LOCUS8387</name>
</gene>
<dbReference type="Proteomes" id="UP000039324">
    <property type="component" value="Unassembled WGS sequence"/>
</dbReference>
<feature type="transmembrane region" description="Helical" evidence="6">
    <location>
        <begin position="130"/>
        <end position="149"/>
    </location>
</feature>
<evidence type="ECO:0000256" key="4">
    <source>
        <dbReference type="ARBA" id="ARBA00022989"/>
    </source>
</evidence>
<evidence type="ECO:0000256" key="3">
    <source>
        <dbReference type="ARBA" id="ARBA00022692"/>
    </source>
</evidence>
<protein>
    <submittedName>
        <fullName evidence="7">Uncharacterized protein</fullName>
    </submittedName>
</protein>
<evidence type="ECO:0000256" key="6">
    <source>
        <dbReference type="SAM" id="Phobius"/>
    </source>
</evidence>
<accession>A0A0G4IZW1</accession>
<evidence type="ECO:0000313" key="9">
    <source>
        <dbReference type="Proteomes" id="UP000039324"/>
    </source>
</evidence>
<proteinExistence type="inferred from homology"/>
<reference evidence="7 9" key="1">
    <citation type="submission" date="2015-02" db="EMBL/GenBank/DDBJ databases">
        <authorList>
            <person name="Chooi Y.-H."/>
        </authorList>
    </citation>
    <scope>NUCLEOTIDE SEQUENCE [LARGE SCALE GENOMIC DNA]</scope>
    <source>
        <strain evidence="7">E3</strain>
    </source>
</reference>
<comment type="subcellular location">
    <subcellularLocation>
        <location evidence="1">Membrane</location>
        <topology evidence="1">Multi-pass membrane protein</topology>
    </subcellularLocation>
</comment>
<evidence type="ECO:0000313" key="10">
    <source>
        <dbReference type="Proteomes" id="UP000290189"/>
    </source>
</evidence>
<dbReference type="GO" id="GO:0016020">
    <property type="term" value="C:membrane"/>
    <property type="evidence" value="ECO:0007669"/>
    <property type="project" value="UniProtKB-SubCell"/>
</dbReference>
<keyword evidence="4 6" id="KW-1133">Transmembrane helix</keyword>
<sequence>MWQSTQPCALVVMVDWFGDAHGAPPRPLRTAPQFLASRTADDDDDDDGGHMAGSDALWIVVVGMFWGCTNPFLNQKAAGDGGAAPTKRPAWLPALFGIFLNWKFVVPYVINQLGSVVYVYTLKSSDLSMSMPMCNALALVFTTVTSRLIGERPLPLGGLIGTALTAVGISICFYAKLNDK</sequence>
<dbReference type="EMBL" id="CDSF01000104">
    <property type="protein sequence ID" value="CEP00865.1"/>
    <property type="molecule type" value="Genomic_DNA"/>
</dbReference>
<evidence type="ECO:0000256" key="5">
    <source>
        <dbReference type="ARBA" id="ARBA00023136"/>
    </source>
</evidence>
<dbReference type="InterPro" id="IPR018908">
    <property type="entry name" value="TMEM234"/>
</dbReference>
<evidence type="ECO:0000256" key="1">
    <source>
        <dbReference type="ARBA" id="ARBA00004141"/>
    </source>
</evidence>
<dbReference type="PANTHER" id="PTHR28668">
    <property type="entry name" value="TRANSMEMBRANE PROTEIN 234"/>
    <property type="match status" value="1"/>
</dbReference>
<dbReference type="OMA" id="LGEWYAE"/>
<dbReference type="AlphaFoldDB" id="A0A0G4IZW1"/>
<keyword evidence="5 6" id="KW-0472">Membrane</keyword>
<name>A0A0G4IZW1_PLABS</name>
<feature type="transmembrane region" description="Helical" evidence="6">
    <location>
        <begin position="90"/>
        <end position="110"/>
    </location>
</feature>
<comment type="similarity">
    <text evidence="2">Belongs to the TMEM234 family.</text>
</comment>